<evidence type="ECO:0000313" key="1">
    <source>
        <dbReference type="EMBL" id="MBW78411.1"/>
    </source>
</evidence>
<dbReference type="EMBL" id="GGFL01014233">
    <property type="protein sequence ID" value="MBW78411.1"/>
    <property type="molecule type" value="Transcribed_RNA"/>
</dbReference>
<reference evidence="1" key="1">
    <citation type="submission" date="2018-01" db="EMBL/GenBank/DDBJ databases">
        <title>An insight into the sialome of Amazonian anophelines.</title>
        <authorList>
            <person name="Ribeiro J.M."/>
            <person name="Scarpassa V."/>
            <person name="Calvo E."/>
        </authorList>
    </citation>
    <scope>NUCLEOTIDE SEQUENCE</scope>
</reference>
<organism evidence="1">
    <name type="scientific">Anopheles darlingi</name>
    <name type="common">Mosquito</name>
    <dbReference type="NCBI Taxonomy" id="43151"/>
    <lineage>
        <taxon>Eukaryota</taxon>
        <taxon>Metazoa</taxon>
        <taxon>Ecdysozoa</taxon>
        <taxon>Arthropoda</taxon>
        <taxon>Hexapoda</taxon>
        <taxon>Insecta</taxon>
        <taxon>Pterygota</taxon>
        <taxon>Neoptera</taxon>
        <taxon>Endopterygota</taxon>
        <taxon>Diptera</taxon>
        <taxon>Nematocera</taxon>
        <taxon>Culicoidea</taxon>
        <taxon>Culicidae</taxon>
        <taxon>Anophelinae</taxon>
        <taxon>Anopheles</taxon>
    </lineage>
</organism>
<proteinExistence type="predicted"/>
<name>A0A2M4DLK2_ANODA</name>
<dbReference type="AlphaFoldDB" id="A0A2M4DLK2"/>
<accession>A0A2M4DLK2</accession>
<sequence length="142" mass="15813">MVARARALHFIVVVVVAPTRHTRHCLRVFTAIAIARRTTSAFFVPFTPPFREPQLAAVNCISLAINRIASLSLRRVHPSDRYPDDVTPPNVRPLLPLLLCMFLQMTFNGNTLICCTGPSSSLAERETKTKTIFATNQHSSIN</sequence>
<protein>
    <submittedName>
        <fullName evidence="1">Putative secreted protein</fullName>
    </submittedName>
</protein>